<dbReference type="GO" id="GO:0000981">
    <property type="term" value="F:DNA-binding transcription factor activity, RNA polymerase II-specific"/>
    <property type="evidence" value="ECO:0007669"/>
    <property type="project" value="InterPro"/>
</dbReference>
<dbReference type="InterPro" id="IPR051089">
    <property type="entry name" value="prtT"/>
</dbReference>
<evidence type="ECO:0000256" key="4">
    <source>
        <dbReference type="ARBA" id="ARBA00023125"/>
    </source>
</evidence>
<name>A0A5N7B2U3_9EURO</name>
<dbReference type="GO" id="GO:0009893">
    <property type="term" value="P:positive regulation of metabolic process"/>
    <property type="evidence" value="ECO:0007669"/>
    <property type="project" value="UniProtKB-ARBA"/>
</dbReference>
<keyword evidence="3" id="KW-0805">Transcription regulation</keyword>
<keyword evidence="6" id="KW-0539">Nucleus</keyword>
<evidence type="ECO:0000256" key="1">
    <source>
        <dbReference type="ARBA" id="ARBA00004123"/>
    </source>
</evidence>
<dbReference type="Gene3D" id="4.10.240.10">
    <property type="entry name" value="Zn(2)-C6 fungal-type DNA-binding domain"/>
    <property type="match status" value="1"/>
</dbReference>
<dbReference type="PANTHER" id="PTHR31845:SF39">
    <property type="entry name" value="TRANSCRIPTION FACTOR PBCR-RELATED"/>
    <property type="match status" value="1"/>
</dbReference>
<gene>
    <name evidence="9" type="ORF">BDV26DRAFT_295023</name>
</gene>
<dbReference type="GO" id="GO:0008270">
    <property type="term" value="F:zinc ion binding"/>
    <property type="evidence" value="ECO:0007669"/>
    <property type="project" value="InterPro"/>
</dbReference>
<dbReference type="GO" id="GO:0005634">
    <property type="term" value="C:nucleus"/>
    <property type="evidence" value="ECO:0007669"/>
    <property type="project" value="UniProtKB-SubCell"/>
</dbReference>
<dbReference type="InterPro" id="IPR036864">
    <property type="entry name" value="Zn2-C6_fun-type_DNA-bd_sf"/>
</dbReference>
<dbReference type="AlphaFoldDB" id="A0A5N7B2U3"/>
<evidence type="ECO:0000256" key="7">
    <source>
        <dbReference type="SAM" id="MobiDB-lite"/>
    </source>
</evidence>
<reference evidence="9 10" key="1">
    <citation type="submission" date="2019-04" db="EMBL/GenBank/DDBJ databases">
        <title>Friends and foes A comparative genomics studyof 23 Aspergillus species from section Flavi.</title>
        <authorList>
            <consortium name="DOE Joint Genome Institute"/>
            <person name="Kjaerbolling I."/>
            <person name="Vesth T."/>
            <person name="Frisvad J.C."/>
            <person name="Nybo J.L."/>
            <person name="Theobald S."/>
            <person name="Kildgaard S."/>
            <person name="Isbrandt T."/>
            <person name="Kuo A."/>
            <person name="Sato A."/>
            <person name="Lyhne E.K."/>
            <person name="Kogle M.E."/>
            <person name="Wiebenga A."/>
            <person name="Kun R.S."/>
            <person name="Lubbers R.J."/>
            <person name="Makela M.R."/>
            <person name="Barry K."/>
            <person name="Chovatia M."/>
            <person name="Clum A."/>
            <person name="Daum C."/>
            <person name="Haridas S."/>
            <person name="He G."/>
            <person name="LaButti K."/>
            <person name="Lipzen A."/>
            <person name="Mondo S."/>
            <person name="Riley R."/>
            <person name="Salamov A."/>
            <person name="Simmons B.A."/>
            <person name="Magnuson J.K."/>
            <person name="Henrissat B."/>
            <person name="Mortensen U.H."/>
            <person name="Larsen T.O."/>
            <person name="Devries R.P."/>
            <person name="Grigoriev I.V."/>
            <person name="Machida M."/>
            <person name="Baker S.E."/>
            <person name="Andersen M.R."/>
        </authorList>
    </citation>
    <scope>NUCLEOTIDE SEQUENCE [LARGE SCALE GENOMIC DNA]</scope>
    <source>
        <strain evidence="9 10">IBT 29228</strain>
    </source>
</reference>
<evidence type="ECO:0000256" key="3">
    <source>
        <dbReference type="ARBA" id="ARBA00023015"/>
    </source>
</evidence>
<evidence type="ECO:0000313" key="10">
    <source>
        <dbReference type="Proteomes" id="UP000326198"/>
    </source>
</evidence>
<dbReference type="Pfam" id="PF00172">
    <property type="entry name" value="Zn_clus"/>
    <property type="match status" value="1"/>
</dbReference>
<dbReference type="OrthoDB" id="8062037at2759"/>
<evidence type="ECO:0000313" key="9">
    <source>
        <dbReference type="EMBL" id="KAE8375460.1"/>
    </source>
</evidence>
<dbReference type="PROSITE" id="PS50048">
    <property type="entry name" value="ZN2_CY6_FUNGAL_2"/>
    <property type="match status" value="1"/>
</dbReference>
<evidence type="ECO:0000256" key="6">
    <source>
        <dbReference type="ARBA" id="ARBA00023242"/>
    </source>
</evidence>
<evidence type="ECO:0000256" key="5">
    <source>
        <dbReference type="ARBA" id="ARBA00023163"/>
    </source>
</evidence>
<comment type="subcellular location">
    <subcellularLocation>
        <location evidence="1">Nucleus</location>
    </subcellularLocation>
</comment>
<evidence type="ECO:0000259" key="8">
    <source>
        <dbReference type="PROSITE" id="PS50048"/>
    </source>
</evidence>
<accession>A0A5N7B2U3</accession>
<keyword evidence="2" id="KW-0862">Zinc</keyword>
<dbReference type="EMBL" id="ML736260">
    <property type="protein sequence ID" value="KAE8375460.1"/>
    <property type="molecule type" value="Genomic_DNA"/>
</dbReference>
<feature type="compositionally biased region" description="Low complexity" evidence="7">
    <location>
        <begin position="141"/>
        <end position="153"/>
    </location>
</feature>
<keyword evidence="10" id="KW-1185">Reference proteome</keyword>
<feature type="region of interest" description="Disordered" evidence="7">
    <location>
        <begin position="126"/>
        <end position="158"/>
    </location>
</feature>
<dbReference type="CDD" id="cd00067">
    <property type="entry name" value="GAL4"/>
    <property type="match status" value="1"/>
</dbReference>
<keyword evidence="4" id="KW-0238">DNA-binding</keyword>
<dbReference type="PANTHER" id="PTHR31845">
    <property type="entry name" value="FINGER DOMAIN PROTEIN, PUTATIVE-RELATED"/>
    <property type="match status" value="1"/>
</dbReference>
<dbReference type="Proteomes" id="UP000326198">
    <property type="component" value="Unassembled WGS sequence"/>
</dbReference>
<dbReference type="SUPFAM" id="SSF57701">
    <property type="entry name" value="Zn2/Cys6 DNA-binding domain"/>
    <property type="match status" value="1"/>
</dbReference>
<feature type="region of interest" description="Disordered" evidence="7">
    <location>
        <begin position="1"/>
        <end position="32"/>
    </location>
</feature>
<sequence>MSFPSTDNEVADSVDVSMGEEEQQSLQSQGQYQKISASRACQSCRVSKVRCDQPNPGMPCIRCQKSGKLCIDATGQPGKKQRHLNSRIQEIESRIESMLSSAELQDRTGDSALSIGNALALNPIDSPSELPCNAQQHDPDSSPNISSPSCRRGGSSGVEDLKSSIQSWLDVNLTPYLDSRATETIFDRYVTTMAPTFPVVVFPPGTTAADIRNSNPILFLSILDVASSGFCALEIERKIRKLIVQTYVHCMLRTEQYTLGLLQALIVSATWYRTIEPVEPGEQMNIYQISHTAANMALIMRLGESLNAKSWGSPMFPRSEKANGPGSPFQAESLEARRAWLGCHYICSNTSMSLHAPNVMRWTRTMDECLEVLETSPAALPTDKVLCRHIRLQHITEEFAMQLSAEETSTPDSTRAIRRQVTHRASKRRLNEWRKNVVDGCCDGSLEFSYHFSRLYISEVAHCTATSDVTCEDNPQFSAQQPPPPIIAVEPHAITEFIGIIDNILRVFTSLDMSAIRALPAFYLIRIIYTFIILVKLHFAASKLPTEDALLPVDRLQVPQRLNYVLQMFAGWGPLWPATKLTAVFLKMRAWFESEEDGNRQRLQQTGSWLTLWKFKPTAAPNQDAFSMNIVDTASDDGSMVAASSHRPASTVTSLASTDVDNLPSWLGSPLTTGISIALPPFHSGTQATEECFPQKEVPDSIPNDIPSGGGHGLRNISDIEQLDDTTDMRLDWSQLLSMDFDLCDLDTPFSPIPDTGFDSDAMMKSNYTIRDV</sequence>
<dbReference type="GO" id="GO:0000976">
    <property type="term" value="F:transcription cis-regulatory region binding"/>
    <property type="evidence" value="ECO:0007669"/>
    <property type="project" value="TreeGrafter"/>
</dbReference>
<protein>
    <recommendedName>
        <fullName evidence="8">Zn(2)-C6 fungal-type domain-containing protein</fullName>
    </recommendedName>
</protein>
<dbReference type="PROSITE" id="PS00463">
    <property type="entry name" value="ZN2_CY6_FUNGAL_1"/>
    <property type="match status" value="1"/>
</dbReference>
<proteinExistence type="predicted"/>
<feature type="domain" description="Zn(2)-C6 fungal-type" evidence="8">
    <location>
        <begin position="40"/>
        <end position="70"/>
    </location>
</feature>
<dbReference type="SMART" id="SM00066">
    <property type="entry name" value="GAL4"/>
    <property type="match status" value="1"/>
</dbReference>
<organism evidence="9 10">
    <name type="scientific">Aspergillus bertholletiae</name>
    <dbReference type="NCBI Taxonomy" id="1226010"/>
    <lineage>
        <taxon>Eukaryota</taxon>
        <taxon>Fungi</taxon>
        <taxon>Dikarya</taxon>
        <taxon>Ascomycota</taxon>
        <taxon>Pezizomycotina</taxon>
        <taxon>Eurotiomycetes</taxon>
        <taxon>Eurotiomycetidae</taxon>
        <taxon>Eurotiales</taxon>
        <taxon>Aspergillaceae</taxon>
        <taxon>Aspergillus</taxon>
        <taxon>Aspergillus subgen. Circumdati</taxon>
    </lineage>
</organism>
<dbReference type="InterPro" id="IPR001138">
    <property type="entry name" value="Zn2Cys6_DnaBD"/>
</dbReference>
<keyword evidence="5" id="KW-0804">Transcription</keyword>
<evidence type="ECO:0000256" key="2">
    <source>
        <dbReference type="ARBA" id="ARBA00022833"/>
    </source>
</evidence>